<evidence type="ECO:0000256" key="6">
    <source>
        <dbReference type="ARBA" id="ARBA00022692"/>
    </source>
</evidence>
<protein>
    <recommendedName>
        <fullName evidence="11">Fucosyltransferase</fullName>
        <ecNumber evidence="11">2.4.1.-</ecNumber>
    </recommendedName>
</protein>
<keyword evidence="7" id="KW-0735">Signal-anchor</keyword>
<reference evidence="14" key="2">
    <citation type="submission" date="2022-06" db="UniProtKB">
        <authorList>
            <consortium name="EnsemblMetazoa"/>
        </authorList>
    </citation>
    <scope>IDENTIFICATION</scope>
    <source>
        <strain evidence="14">PS312</strain>
    </source>
</reference>
<proteinExistence type="inferred from homology"/>
<keyword evidence="11" id="KW-0333">Golgi apparatus</keyword>
<comment type="similarity">
    <text evidence="3 11">Belongs to the glycosyltransferase 10 family.</text>
</comment>
<evidence type="ECO:0000256" key="10">
    <source>
        <dbReference type="ARBA" id="ARBA00023180"/>
    </source>
</evidence>
<feature type="domain" description="Fucosyltransferase C-terminal" evidence="12">
    <location>
        <begin position="207"/>
        <end position="377"/>
    </location>
</feature>
<feature type="domain" description="Fucosyltransferase N-terminal" evidence="13">
    <location>
        <begin position="107"/>
        <end position="190"/>
    </location>
</feature>
<keyword evidence="6 11" id="KW-0812">Transmembrane</keyword>
<evidence type="ECO:0000313" key="15">
    <source>
        <dbReference type="Proteomes" id="UP000005239"/>
    </source>
</evidence>
<keyword evidence="10" id="KW-0325">Glycoprotein</keyword>
<comment type="subcellular location">
    <subcellularLocation>
        <location evidence="1 11">Golgi apparatus</location>
        <location evidence="1 11">Golgi stack membrane</location>
        <topology evidence="1 11">Single-pass type II membrane protein</topology>
    </subcellularLocation>
</comment>
<evidence type="ECO:0000259" key="13">
    <source>
        <dbReference type="Pfam" id="PF17039"/>
    </source>
</evidence>
<dbReference type="PANTHER" id="PTHR11929">
    <property type="entry name" value="ALPHA- 1,3 -FUCOSYLTRANSFERASE"/>
    <property type="match status" value="1"/>
</dbReference>
<dbReference type="AlphaFoldDB" id="A0A2A6BDB9"/>
<keyword evidence="15" id="KW-1185">Reference proteome</keyword>
<dbReference type="GO" id="GO:0046920">
    <property type="term" value="F:alpha-(1-&gt;3)-fucosyltransferase activity"/>
    <property type="evidence" value="ECO:0000318"/>
    <property type="project" value="GO_Central"/>
</dbReference>
<evidence type="ECO:0000256" key="2">
    <source>
        <dbReference type="ARBA" id="ARBA00004922"/>
    </source>
</evidence>
<dbReference type="InterPro" id="IPR055270">
    <property type="entry name" value="Glyco_tran_10_C"/>
</dbReference>
<evidence type="ECO:0000256" key="1">
    <source>
        <dbReference type="ARBA" id="ARBA00004447"/>
    </source>
</evidence>
<evidence type="ECO:0000256" key="7">
    <source>
        <dbReference type="ARBA" id="ARBA00022968"/>
    </source>
</evidence>
<dbReference type="InterPro" id="IPR031481">
    <property type="entry name" value="Glyco_tran_10_N"/>
</dbReference>
<name>A0A2A6BDB9_PRIPA</name>
<dbReference type="EnsemblMetazoa" id="PPA06126.1">
    <property type="protein sequence ID" value="PPA06126.1"/>
    <property type="gene ID" value="WBGene00095680"/>
</dbReference>
<keyword evidence="8 11" id="KW-1133">Transmembrane helix</keyword>
<keyword evidence="9 11" id="KW-0472">Membrane</keyword>
<dbReference type="PANTHER" id="PTHR11929:SF226">
    <property type="entry name" value="ATP-DEPENDENT DNA HELICASE-RELATED"/>
    <property type="match status" value="1"/>
</dbReference>
<accession>A0A8R1YE39</accession>
<evidence type="ECO:0000256" key="9">
    <source>
        <dbReference type="ARBA" id="ARBA00023136"/>
    </source>
</evidence>
<evidence type="ECO:0000313" key="14">
    <source>
        <dbReference type="EnsemblMetazoa" id="PPA06126.1"/>
    </source>
</evidence>
<dbReference type="InterPro" id="IPR001503">
    <property type="entry name" value="Glyco_trans_10"/>
</dbReference>
<dbReference type="Proteomes" id="UP000005239">
    <property type="component" value="Unassembled WGS sequence"/>
</dbReference>
<dbReference type="Pfam" id="PF00852">
    <property type="entry name" value="Glyco_transf_10"/>
    <property type="match status" value="1"/>
</dbReference>
<keyword evidence="4 11" id="KW-0328">Glycosyltransferase</keyword>
<feature type="transmembrane region" description="Helical" evidence="11">
    <location>
        <begin position="20"/>
        <end position="40"/>
    </location>
</feature>
<dbReference type="SUPFAM" id="SSF53756">
    <property type="entry name" value="UDP-Glycosyltransferase/glycogen phosphorylase"/>
    <property type="match status" value="1"/>
</dbReference>
<comment type="pathway">
    <text evidence="2">Protein modification; protein glycosylation.</text>
</comment>
<evidence type="ECO:0000259" key="12">
    <source>
        <dbReference type="Pfam" id="PF00852"/>
    </source>
</evidence>
<keyword evidence="5 11" id="KW-0808">Transferase</keyword>
<dbReference type="EC" id="2.4.1.-" evidence="11"/>
<evidence type="ECO:0000256" key="8">
    <source>
        <dbReference type="ARBA" id="ARBA00022989"/>
    </source>
</evidence>
<reference evidence="15" key="1">
    <citation type="journal article" date="2008" name="Nat. Genet.">
        <title>The Pristionchus pacificus genome provides a unique perspective on nematode lifestyle and parasitism.</title>
        <authorList>
            <person name="Dieterich C."/>
            <person name="Clifton S.W."/>
            <person name="Schuster L.N."/>
            <person name="Chinwalla A."/>
            <person name="Delehaunty K."/>
            <person name="Dinkelacker I."/>
            <person name="Fulton L."/>
            <person name="Fulton R."/>
            <person name="Godfrey J."/>
            <person name="Minx P."/>
            <person name="Mitreva M."/>
            <person name="Roeseler W."/>
            <person name="Tian H."/>
            <person name="Witte H."/>
            <person name="Yang S.P."/>
            <person name="Wilson R.K."/>
            <person name="Sommer R.J."/>
        </authorList>
    </citation>
    <scope>NUCLEOTIDE SEQUENCE [LARGE SCALE GENOMIC DNA]</scope>
    <source>
        <strain evidence="15">PS312</strain>
    </source>
</reference>
<organism evidence="14 15">
    <name type="scientific">Pristionchus pacificus</name>
    <name type="common">Parasitic nematode worm</name>
    <dbReference type="NCBI Taxonomy" id="54126"/>
    <lineage>
        <taxon>Eukaryota</taxon>
        <taxon>Metazoa</taxon>
        <taxon>Ecdysozoa</taxon>
        <taxon>Nematoda</taxon>
        <taxon>Chromadorea</taxon>
        <taxon>Rhabditida</taxon>
        <taxon>Rhabditina</taxon>
        <taxon>Diplogasteromorpha</taxon>
        <taxon>Diplogasteroidea</taxon>
        <taxon>Neodiplogasteridae</taxon>
        <taxon>Pristionchus</taxon>
    </lineage>
</organism>
<gene>
    <name evidence="14" type="primary">WBGene00095680</name>
</gene>
<dbReference type="GO" id="GO:0032580">
    <property type="term" value="C:Golgi cisterna membrane"/>
    <property type="evidence" value="ECO:0007669"/>
    <property type="project" value="UniProtKB-SubCell"/>
</dbReference>
<evidence type="ECO:0000256" key="11">
    <source>
        <dbReference type="RuleBase" id="RU003832"/>
    </source>
</evidence>
<evidence type="ECO:0000256" key="5">
    <source>
        <dbReference type="ARBA" id="ARBA00022679"/>
    </source>
</evidence>
<evidence type="ECO:0000256" key="4">
    <source>
        <dbReference type="ARBA" id="ARBA00022676"/>
    </source>
</evidence>
<dbReference type="FunFam" id="3.40.50.11660:FF:000004">
    <property type="entry name" value="Glycoprotein 3-alpha-L-fucosyltransferase A"/>
    <property type="match status" value="1"/>
</dbReference>
<dbReference type="Pfam" id="PF17039">
    <property type="entry name" value="Glyco_tran_10_N"/>
    <property type="match status" value="1"/>
</dbReference>
<evidence type="ECO:0000256" key="3">
    <source>
        <dbReference type="ARBA" id="ARBA00008919"/>
    </source>
</evidence>
<dbReference type="Gene3D" id="3.40.50.11660">
    <property type="entry name" value="Glycosyl transferase family 10, C-terminal domain"/>
    <property type="match status" value="1"/>
</dbReference>
<dbReference type="InterPro" id="IPR038577">
    <property type="entry name" value="GT10-like_C_sf"/>
</dbReference>
<sequence length="396" mass="46427">MLHQMEKAATEAIYPARRKVSTRVLLFALLLSTLMVMLYFRHIESTPSLEYVQHQVKFEGRLPILPEEDPHLLYGDRIEAQLAQEPEGSLHSYLIFQQFDDNTEQTMWLLDQCPIKCMMTNMDAHIASADAMIFTPDFIDRIPLNRRQHQLWFLQLLESPVNTPNLIDFNGKVNYTVSYRWDSDFVAPYGRYVPFAKPKAVLDKAMSRKKKNVAWVVSHCLTANRRMQYAEKLAKYIDVDIYGECGKQTLSQEEMGKVLQNDYKFYLAFENSNCNNYITEKFFENALRNDVIPIVMGAPKEDYLKAAPPNSFIHVDDYESEEQLATYLKFLTTNVYAYNEYFAWKRLGRIEDSNLPCRVCLFLQQVSPKVYEDMEEWWHGKKECMYNIEPPAPFIQ</sequence>
<accession>A0A2A6BDB9</accession>